<evidence type="ECO:0000313" key="2">
    <source>
        <dbReference type="EMBL" id="MBB2967915.1"/>
    </source>
</evidence>
<accession>A0A7W4UX48</accession>
<sequence length="103" mass="10719">MTANVTLYVESGSATSDKTRAAIDSAGIVHEMVPVSANDCPLQAAITRSVPFSHHSESRRVNRHATAAADRISIVESRPKPISAADDAAAPAAIATTASTSYR</sequence>
<keyword evidence="4" id="KW-1185">Reference proteome</keyword>
<dbReference type="RefSeq" id="WP_155829054.1">
    <property type="nucleotide sequence ID" value="NZ_JACHVP010000003.1"/>
</dbReference>
<evidence type="ECO:0000313" key="4">
    <source>
        <dbReference type="Proteomes" id="UP000538196"/>
    </source>
</evidence>
<gene>
    <name evidence="2" type="ORF">FHX33_002685</name>
    <name evidence="3" type="ORF">FHX33_004034</name>
</gene>
<dbReference type="Proteomes" id="UP000538196">
    <property type="component" value="Unassembled WGS sequence"/>
</dbReference>
<evidence type="ECO:0000256" key="1">
    <source>
        <dbReference type="SAM" id="MobiDB-lite"/>
    </source>
</evidence>
<feature type="compositionally biased region" description="Low complexity" evidence="1">
    <location>
        <begin position="81"/>
        <end position="103"/>
    </location>
</feature>
<comment type="caution">
    <text evidence="2">The sequence shown here is derived from an EMBL/GenBank/DDBJ whole genome shotgun (WGS) entry which is preliminary data.</text>
</comment>
<evidence type="ECO:0000313" key="3">
    <source>
        <dbReference type="EMBL" id="MBB2969251.1"/>
    </source>
</evidence>
<dbReference type="EMBL" id="JACHVP010000003">
    <property type="protein sequence ID" value="MBB2967915.1"/>
    <property type="molecule type" value="Genomic_DNA"/>
</dbReference>
<proteinExistence type="predicted"/>
<dbReference type="AlphaFoldDB" id="A0A7W4UX48"/>
<dbReference type="EMBL" id="JACHVP010000006">
    <property type="protein sequence ID" value="MBB2969251.1"/>
    <property type="molecule type" value="Genomic_DNA"/>
</dbReference>
<organism evidence="2 4">
    <name type="scientific">Leifsonia aquatica</name>
    <name type="common">Corynebacterium aquaticum</name>
    <dbReference type="NCBI Taxonomy" id="144185"/>
    <lineage>
        <taxon>Bacteria</taxon>
        <taxon>Bacillati</taxon>
        <taxon>Actinomycetota</taxon>
        <taxon>Actinomycetes</taxon>
        <taxon>Micrococcales</taxon>
        <taxon>Microbacteriaceae</taxon>
        <taxon>Leifsonia</taxon>
    </lineage>
</organism>
<name>A0A7W4UX48_LEIAQ</name>
<protein>
    <submittedName>
        <fullName evidence="2">Uncharacterized protein</fullName>
    </submittedName>
</protein>
<feature type="region of interest" description="Disordered" evidence="1">
    <location>
        <begin position="77"/>
        <end position="103"/>
    </location>
</feature>
<reference evidence="2 4" key="1">
    <citation type="submission" date="2020-08" db="EMBL/GenBank/DDBJ databases">
        <title>Sequencing the genomes of 1000 actinobacteria strains.</title>
        <authorList>
            <person name="Klenk H.-P."/>
        </authorList>
    </citation>
    <scope>NUCLEOTIDE SEQUENCE [LARGE SCALE GENOMIC DNA]</scope>
    <source>
        <strain evidence="2 4">DSM 20146</strain>
    </source>
</reference>